<evidence type="ECO:0000313" key="1">
    <source>
        <dbReference type="EMBL" id="KIG14198.1"/>
    </source>
</evidence>
<protein>
    <submittedName>
        <fullName evidence="1">Uncharacterized protein</fullName>
    </submittedName>
</protein>
<evidence type="ECO:0000313" key="2">
    <source>
        <dbReference type="Proteomes" id="UP000031599"/>
    </source>
</evidence>
<dbReference type="EMBL" id="JMCC02000077">
    <property type="protein sequence ID" value="KIG14198.1"/>
    <property type="molecule type" value="Genomic_DNA"/>
</dbReference>
<dbReference type="Proteomes" id="UP000031599">
    <property type="component" value="Unassembled WGS sequence"/>
</dbReference>
<proteinExistence type="predicted"/>
<dbReference type="AlphaFoldDB" id="A0A0C1ZT62"/>
<reference evidence="1 2" key="1">
    <citation type="submission" date="2014-12" db="EMBL/GenBank/DDBJ databases">
        <title>Genome assembly of Enhygromyxa salina DSM 15201.</title>
        <authorList>
            <person name="Sharma G."/>
            <person name="Subramanian S."/>
        </authorList>
    </citation>
    <scope>NUCLEOTIDE SEQUENCE [LARGE SCALE GENOMIC DNA]</scope>
    <source>
        <strain evidence="1 2">DSM 15201</strain>
    </source>
</reference>
<organism evidence="1 2">
    <name type="scientific">Enhygromyxa salina</name>
    <dbReference type="NCBI Taxonomy" id="215803"/>
    <lineage>
        <taxon>Bacteria</taxon>
        <taxon>Pseudomonadati</taxon>
        <taxon>Myxococcota</taxon>
        <taxon>Polyangia</taxon>
        <taxon>Nannocystales</taxon>
        <taxon>Nannocystaceae</taxon>
        <taxon>Enhygromyxa</taxon>
    </lineage>
</organism>
<name>A0A0C1ZT62_9BACT</name>
<comment type="caution">
    <text evidence="1">The sequence shown here is derived from an EMBL/GenBank/DDBJ whole genome shotgun (WGS) entry which is preliminary data.</text>
</comment>
<accession>A0A0C1ZT62</accession>
<dbReference type="RefSeq" id="WP_052554182.1">
    <property type="nucleotide sequence ID" value="NZ_JMCC02000077.1"/>
</dbReference>
<gene>
    <name evidence="1" type="ORF">DB30_07056</name>
</gene>
<sequence length="404" mass="42851">MNTSTAITTTLLASFALLTACDSFDQDLELGEDAAQTASVSDSLSLEIPLAELSDEEMAEIEQLGLAAPSEQAQNVVNAIYQCEVDVANGSTNCDPAIVDANEFDPQEWTGAVHMDANGFRRMDIYAEICDPTEYAFSISDSPTTNGWGGDSGTADHDAELHMFNTSALFFSSTDALHNVFANTTSVANAHGGGCQVVHTITYHKEGTHVGVMGFDGGNGSPFTISDNHGLKLDYTKCPNGAADPARGISCDYEDAARHDEKNWYFGLNRTVGAGSRDGSGVKRACVVVSDDINHTPADCLEPGAVSVPPEGTRKMCMAAGTQAQMQADCESGAQVNLDFYVNGNWSTQDYINHWGNPCPVGTSIVPNSQYYVANSCSPLPNVGVGCGGPGSYNWEFQIGVQCQ</sequence>